<dbReference type="Proteomes" id="UP000269352">
    <property type="component" value="Unassembled WGS sequence"/>
</dbReference>
<dbReference type="AlphaFoldDB" id="A0A388T8B9"/>
<sequence>MLEEKLRLEQKLKYLERGQFYWLGLLREFINGLNMPKKMLETDDFAEKRKFLENTGSNFTLGIAPRPRKNAPAGIENSNTESGLGGWTGKKTVPALKNMVYGKTDGLCLGVEFKNFWRVLEKENIAKNDEKEFCTIWRRRTACLLRSR</sequence>
<evidence type="ECO:0000313" key="2">
    <source>
        <dbReference type="Proteomes" id="UP000269352"/>
    </source>
</evidence>
<dbReference type="EMBL" id="BGZN01000002">
    <property type="protein sequence ID" value="GBR72762.1"/>
    <property type="molecule type" value="Genomic_DNA"/>
</dbReference>
<gene>
    <name evidence="1" type="ORF">NO1_0249</name>
</gene>
<accession>A0A388T8B9</accession>
<name>A0A388T8B9_TERA1</name>
<organism evidence="1 2">
    <name type="scientific">Termititenax aidoneus</name>
    <dbReference type="NCBI Taxonomy" id="2218524"/>
    <lineage>
        <taxon>Bacteria</taxon>
        <taxon>Bacillati</taxon>
        <taxon>Candidatus Margulisiibacteriota</taxon>
        <taxon>Candidatus Termititenacia</taxon>
        <taxon>Candidatus Termititenacales</taxon>
        <taxon>Candidatus Termititenacaceae</taxon>
        <taxon>Candidatus Termititenax</taxon>
    </lineage>
</organism>
<comment type="caution">
    <text evidence="1">The sequence shown here is derived from an EMBL/GenBank/DDBJ whole genome shotgun (WGS) entry which is preliminary data.</text>
</comment>
<evidence type="ECO:0000313" key="1">
    <source>
        <dbReference type="EMBL" id="GBR72762.1"/>
    </source>
</evidence>
<reference evidence="1 2" key="1">
    <citation type="journal article" date="2019" name="ISME J.">
        <title>Genome analyses of uncultured TG2/ZB3 bacteria in 'Margulisbacteria' specifically attached to ectosymbiotic spirochetes of protists in the termite gut.</title>
        <authorList>
            <person name="Utami Y.D."/>
            <person name="Kuwahara H."/>
            <person name="Igai K."/>
            <person name="Murakami T."/>
            <person name="Sugaya K."/>
            <person name="Morikawa T."/>
            <person name="Nagura Y."/>
            <person name="Yuki M."/>
            <person name="Deevong P."/>
            <person name="Inoue T."/>
            <person name="Kihara K."/>
            <person name="Lo N."/>
            <person name="Yamada A."/>
            <person name="Ohkuma M."/>
            <person name="Hongoh Y."/>
        </authorList>
    </citation>
    <scope>NUCLEOTIDE SEQUENCE [LARGE SCALE GENOMIC DNA]</scope>
    <source>
        <strain evidence="1">NkOx7-01</strain>
    </source>
</reference>
<proteinExistence type="predicted"/>
<keyword evidence="2" id="KW-1185">Reference proteome</keyword>
<protein>
    <submittedName>
        <fullName evidence="1">Uncharacterized protein</fullName>
    </submittedName>
</protein>